<dbReference type="GeneID" id="11534635"/>
<feature type="domain" description="K Homology" evidence="4">
    <location>
        <begin position="1209"/>
        <end position="1291"/>
    </location>
</feature>
<evidence type="ECO:0000256" key="3">
    <source>
        <dbReference type="PROSITE-ProRule" id="PRU00117"/>
    </source>
</evidence>
<dbReference type="Pfam" id="PF24668">
    <property type="entry name" value="KH_Vigilin"/>
    <property type="match status" value="1"/>
</dbReference>
<proteinExistence type="predicted"/>
<feature type="domain" description="K Homology" evidence="4">
    <location>
        <begin position="255"/>
        <end position="333"/>
    </location>
</feature>
<dbReference type="InterPro" id="IPR004088">
    <property type="entry name" value="KH_dom_type_1"/>
</dbReference>
<dbReference type="Pfam" id="PF00013">
    <property type="entry name" value="KH_1"/>
    <property type="match status" value="7"/>
</dbReference>
<dbReference type="STRING" id="1071381.G8BY00"/>
<dbReference type="RefSeq" id="XP_003687212.1">
    <property type="nucleotide sequence ID" value="XM_003687164.1"/>
</dbReference>
<dbReference type="EMBL" id="HE612864">
    <property type="protein sequence ID" value="CCE64778.1"/>
    <property type="molecule type" value="Genomic_DNA"/>
</dbReference>
<evidence type="ECO:0000259" key="4">
    <source>
        <dbReference type="SMART" id="SM00322"/>
    </source>
</evidence>
<gene>
    <name evidence="5" type="primary">TPHA0I02770</name>
    <name evidence="5" type="ordered locus">TPHA_0I02770</name>
</gene>
<evidence type="ECO:0000256" key="2">
    <source>
        <dbReference type="ARBA" id="ARBA00022884"/>
    </source>
</evidence>
<evidence type="ECO:0000256" key="1">
    <source>
        <dbReference type="ARBA" id="ARBA00022737"/>
    </source>
</evidence>
<keyword evidence="2 3" id="KW-0694">RNA-binding</keyword>
<dbReference type="OMA" id="DHAGQQV"/>
<protein>
    <recommendedName>
        <fullName evidence="4">K Homology domain-containing protein</fullName>
    </recommendedName>
</protein>
<evidence type="ECO:0000313" key="5">
    <source>
        <dbReference type="EMBL" id="CCE64778.1"/>
    </source>
</evidence>
<dbReference type="GO" id="GO:0003723">
    <property type="term" value="F:RNA binding"/>
    <property type="evidence" value="ECO:0007669"/>
    <property type="project" value="UniProtKB-UniRule"/>
</dbReference>
<dbReference type="Gene3D" id="3.30.1370.10">
    <property type="entry name" value="K Homology domain, type 1"/>
    <property type="match status" value="7"/>
</dbReference>
<dbReference type="InterPro" id="IPR057778">
    <property type="entry name" value="KH_Vigilin_N"/>
</dbReference>
<dbReference type="InterPro" id="IPR004087">
    <property type="entry name" value="KH_dom"/>
</dbReference>
<dbReference type="SUPFAM" id="SSF54791">
    <property type="entry name" value="Eukaryotic type KH-domain (KH-domain type I)"/>
    <property type="match status" value="7"/>
</dbReference>
<keyword evidence="1" id="KW-0677">Repeat</keyword>
<dbReference type="KEGG" id="tpf:TPHA_0I02770"/>
<feature type="domain" description="K Homology" evidence="4">
    <location>
        <begin position="859"/>
        <end position="934"/>
    </location>
</feature>
<dbReference type="Proteomes" id="UP000005666">
    <property type="component" value="Chromosome 9"/>
</dbReference>
<sequence length="1291" mass="144085">MAGYPKLNANTASEFIGEASPALSLNSGTPTRASISIDTTEVSATSSIFNPENEDDIEDFSEEEIIEEVIPVEEIPVEEAPVEDAPVEDAPVEEAPVEEAPVEEAPEEQVSPSEIIVDQKDAVIQAPKKVSIKDLPTLASNVDIPVFSTGWGSNVKPKQIDTKAMKSLSGSFPSAAAVEAKPMRSKHIQESFKINGDTSSKSNKVNYTEIASSVKKQFKVSIESTTSATGRLIIVSGNSDDVINAKRILLKRLEKPVNVELQVPTSCKPAIIGLGGRNIRELISKYQIRIHIEDKPIQDSFDENLNDTLTNIELYGDSASVDLVKKNINTTVKEETKNATFRVPVENKSLIAYINIKDVNDAKTHSSIKVQFNEKNEEFTISGSREEAKEVMNEVKSYLSNLSASIEEENIKIPYKFQVLIDAYEIRKTFNVTVEFPKTQEEETVRFVGPKDKVSEAINFARTTSKDYLIEVLDISRSHSNNLEHAKRLVLLFEKYNSLKKIAAEYEGVKFYLPSFQKFENSKSVEIIITSLKDSSKLLKFARKEIINLVDGISPADLLIIDDIEYELFHRETSTILEANTDIVKFIQLGDVATGNNEIVLAAYNESNDFKPAADEIKSILEKSNKSLDKIRESQHSLASETLMMESNLQDELLNSNSKPYLLIDEEIEKHNGSIQIKLHTPDSDSVLIRGHEKSIKLAKKSLSMIIENPERKHNEVIDVPADVLSRFIGVKGANIQAIRSKYDITTQFADADTKPQSKEPMKVTLIGIQYNVKRAVEFINTEIKRWSDIITKEFIAPLQYHAALIGRRGANLNHLQNKYSVNINFPRENTVVTIRGPSRLVNQAYDELHDLLEFEMKNSNKVVVKVPVAQISRVIGKSGQMINDLRAAYGVEMDFIEETNDLASLKTDQVQLEIVGTKEAIKEASEKVTSILFNSTNFTTENIEVDQKYYKNIIGQNGATLRDIIFKSGGDHLSMTRPINIPRTGAKETHITVQGPKEFVKRAITHIKEIVANAENSITKELDIESGSQGALIGPAGTVRRQLESEFKITLQIPNRGDTKSKVKLIGLPENIEKAEKKIFTEIIKKNFDLEVNVPASIHEFVSERGAFAQSLRINQFVSVRYGSYTKLANTLNNRALSIPIDDVSGNDDEKLKLTITSAPISADSQRTEIIPWRIRYEPVELEGLLSDDSEFSSDEEKKNHMLNLAKQLIEKRISLAPTANTVGYIWAKDTSKFNSVVGPAGTRIIKLRDITGCIINIPRNSEKIKNVIYVRGTESDVKACTQTIMDLLK</sequence>
<reference evidence="5 6" key="1">
    <citation type="journal article" date="2011" name="Proc. Natl. Acad. Sci. U.S.A.">
        <title>Evolutionary erosion of yeast sex chromosomes by mating-type switching accidents.</title>
        <authorList>
            <person name="Gordon J.L."/>
            <person name="Armisen D."/>
            <person name="Proux-Wera E."/>
            <person name="Oheigeartaigh S.S."/>
            <person name="Byrne K.P."/>
            <person name="Wolfe K.H."/>
        </authorList>
    </citation>
    <scope>NUCLEOTIDE SEQUENCE [LARGE SCALE GENOMIC DNA]</scope>
    <source>
        <strain evidence="6">ATCC 24235 / CBS 4417 / NBRC 1672 / NRRL Y-8282 / UCD 70-5</strain>
    </source>
</reference>
<organism evidence="5 6">
    <name type="scientific">Tetrapisispora phaffii (strain ATCC 24235 / CBS 4417 / NBRC 1672 / NRRL Y-8282 / UCD 70-5)</name>
    <name type="common">Yeast</name>
    <name type="synonym">Fabospora phaffii</name>
    <dbReference type="NCBI Taxonomy" id="1071381"/>
    <lineage>
        <taxon>Eukaryota</taxon>
        <taxon>Fungi</taxon>
        <taxon>Dikarya</taxon>
        <taxon>Ascomycota</taxon>
        <taxon>Saccharomycotina</taxon>
        <taxon>Saccharomycetes</taxon>
        <taxon>Saccharomycetales</taxon>
        <taxon>Saccharomycetaceae</taxon>
        <taxon>Tetrapisispora</taxon>
    </lineage>
</organism>
<dbReference type="HOGENOM" id="CLU_003293_1_0_1"/>
<feature type="domain" description="K Homology" evidence="4">
    <location>
        <begin position="712"/>
        <end position="785"/>
    </location>
</feature>
<dbReference type="SMART" id="SM00322">
    <property type="entry name" value="KH"/>
    <property type="match status" value="7"/>
</dbReference>
<dbReference type="eggNOG" id="KOG2208">
    <property type="taxonomic scope" value="Eukaryota"/>
</dbReference>
<name>G8BY00_TETPH</name>
<dbReference type="PROSITE" id="PS50084">
    <property type="entry name" value="KH_TYPE_1"/>
    <property type="match status" value="7"/>
</dbReference>
<feature type="domain" description="K Homology" evidence="4">
    <location>
        <begin position="938"/>
        <end position="1013"/>
    </location>
</feature>
<keyword evidence="6" id="KW-1185">Reference proteome</keyword>
<evidence type="ECO:0000313" key="6">
    <source>
        <dbReference type="Proteomes" id="UP000005666"/>
    </source>
</evidence>
<dbReference type="OrthoDB" id="10027144at2759"/>
<dbReference type="InterPro" id="IPR036612">
    <property type="entry name" value="KH_dom_type_1_sf"/>
</dbReference>
<dbReference type="PANTHER" id="PTHR10288">
    <property type="entry name" value="KH DOMAIN CONTAINING RNA BINDING PROTEIN"/>
    <property type="match status" value="1"/>
</dbReference>
<feature type="domain" description="K Homology" evidence="4">
    <location>
        <begin position="1017"/>
        <end position="1085"/>
    </location>
</feature>
<feature type="domain" description="K Homology" evidence="4">
    <location>
        <begin position="789"/>
        <end position="854"/>
    </location>
</feature>
<accession>G8BY00</accession>